<evidence type="ECO:0000256" key="1">
    <source>
        <dbReference type="ARBA" id="ARBA00001946"/>
    </source>
</evidence>
<keyword evidence="3" id="KW-0460">Magnesium</keyword>
<evidence type="ECO:0000256" key="5">
    <source>
        <dbReference type="RuleBase" id="RU000384"/>
    </source>
</evidence>
<dbReference type="PANTHER" id="PTHR43785:SF12">
    <property type="entry name" value="TYPE-1 GLUTAMINE SYNTHETASE 2"/>
    <property type="match status" value="1"/>
</dbReference>
<dbReference type="PROSITE" id="PS51987">
    <property type="entry name" value="GS_CATALYTIC"/>
    <property type="match status" value="1"/>
</dbReference>
<evidence type="ECO:0000259" key="6">
    <source>
        <dbReference type="PROSITE" id="PS51987"/>
    </source>
</evidence>
<dbReference type="PROSITE" id="PS00181">
    <property type="entry name" value="GLNA_ATP"/>
    <property type="match status" value="1"/>
</dbReference>
<dbReference type="Pfam" id="PF00120">
    <property type="entry name" value="Gln-synt_C"/>
    <property type="match status" value="1"/>
</dbReference>
<dbReference type="GO" id="GO:0006542">
    <property type="term" value="P:glutamine biosynthetic process"/>
    <property type="evidence" value="ECO:0007669"/>
    <property type="project" value="TreeGrafter"/>
</dbReference>
<evidence type="ECO:0000256" key="3">
    <source>
        <dbReference type="ARBA" id="ARBA00022842"/>
    </source>
</evidence>
<dbReference type="GO" id="GO:0006598">
    <property type="term" value="P:polyamine catabolic process"/>
    <property type="evidence" value="ECO:0007669"/>
    <property type="project" value="TreeGrafter"/>
</dbReference>
<dbReference type="EMBL" id="FTNE01000006">
    <property type="protein sequence ID" value="SIQ57009.1"/>
    <property type="molecule type" value="Genomic_DNA"/>
</dbReference>
<dbReference type="Gene3D" id="3.30.590.10">
    <property type="entry name" value="Glutamine synthetase/guanido kinase, catalytic domain"/>
    <property type="match status" value="1"/>
</dbReference>
<dbReference type="AlphaFoldDB" id="A0A8G2CJQ4"/>
<keyword evidence="8" id="KW-1185">Reference proteome</keyword>
<dbReference type="RefSeq" id="WP_245801529.1">
    <property type="nucleotide sequence ID" value="NZ_FTNE01000006.1"/>
</dbReference>
<comment type="caution">
    <text evidence="7">The sequence shown here is derived from an EMBL/GenBank/DDBJ whole genome shotgun (WGS) entry which is preliminary data.</text>
</comment>
<reference evidence="7 8" key="1">
    <citation type="submission" date="2017-01" db="EMBL/GenBank/DDBJ databases">
        <authorList>
            <person name="Varghese N."/>
            <person name="Submissions S."/>
        </authorList>
    </citation>
    <scope>NUCLEOTIDE SEQUENCE [LARGE SCALE GENOMIC DNA]</scope>
    <source>
        <strain evidence="7 8">ATCC 35905</strain>
    </source>
</reference>
<feature type="domain" description="GS catalytic" evidence="6">
    <location>
        <begin position="121"/>
        <end position="457"/>
    </location>
</feature>
<proteinExistence type="inferred from homology"/>
<evidence type="ECO:0000256" key="4">
    <source>
        <dbReference type="PROSITE-ProRule" id="PRU01331"/>
    </source>
</evidence>
<dbReference type="InterPro" id="IPR027303">
    <property type="entry name" value="Gln_synth_gly_rich_site"/>
</dbReference>
<gene>
    <name evidence="7" type="ORF">SAMN05421828_106109</name>
</gene>
<dbReference type="InterPro" id="IPR014746">
    <property type="entry name" value="Gln_synth/guanido_kin_cat_dom"/>
</dbReference>
<keyword evidence="2 7" id="KW-0436">Ligase</keyword>
<dbReference type="InterPro" id="IPR008146">
    <property type="entry name" value="Gln_synth_cat_dom"/>
</dbReference>
<comment type="similarity">
    <text evidence="4 5">Belongs to the glutamine synthetase family.</text>
</comment>
<comment type="cofactor">
    <cofactor evidence="1">
        <name>Mg(2+)</name>
        <dbReference type="ChEBI" id="CHEBI:18420"/>
    </cofactor>
</comment>
<dbReference type="Proteomes" id="UP000186308">
    <property type="component" value="Unassembled WGS sequence"/>
</dbReference>
<name>A0A8G2CJQ4_ACIRU</name>
<protein>
    <submittedName>
        <fullName evidence="7">Glutamate--putrescine ligase</fullName>
    </submittedName>
</protein>
<dbReference type="GO" id="GO:0004356">
    <property type="term" value="F:glutamine synthetase activity"/>
    <property type="evidence" value="ECO:0007669"/>
    <property type="project" value="InterPro"/>
</dbReference>
<sequence length="457" mass="49369">MTGAVDIVSSHEDRLALLGQSELIEAFIIDVNGVPRGKWLQRDKAGALLGEGIAIPRSAYLLDIWGRDIVEGGIAFDTGDPDGTCIAVPHSVTRMQWAEGHATQALLTMREADGSLFYADPRGVLARVLDRYAAQGLTPSVGVELEFYLVDPNRTGGQRIAPRGADESAWRGWQTDTMGLWEIHDYEPILRDLLRAASSQSIALDTLISENGPGQFEVTLRYAPDAMRIADDAVLFKRAVKQIARKHGLAATFMAKPFGNWAGSGMHVHMSVLDRKGLNIFTGDAEKPSPVLYHALGGLVAAMPDTMLVLAPHANSFRRFAPGTHAPVFGDWGHDNRLSAVRVINAEPRAARIEHRVAGADCNPYLAFAGMLGAMLDGIADRADPGPESIGDKTGAAAPRLPIAWSAATDRFAGSARSAAIFGAAFQGIFAACKRQEIDEFRRRISDVEYDAYLKNA</sequence>
<dbReference type="SUPFAM" id="SSF55931">
    <property type="entry name" value="Glutamine synthetase/guanido kinase"/>
    <property type="match status" value="1"/>
</dbReference>
<accession>A0A8G2CJQ4</accession>
<organism evidence="7 8">
    <name type="scientific">Acidiphilium rubrum</name>
    <dbReference type="NCBI Taxonomy" id="526"/>
    <lineage>
        <taxon>Bacteria</taxon>
        <taxon>Pseudomonadati</taxon>
        <taxon>Pseudomonadota</taxon>
        <taxon>Alphaproteobacteria</taxon>
        <taxon>Acetobacterales</taxon>
        <taxon>Acidocellaceae</taxon>
        <taxon>Acidiphilium</taxon>
    </lineage>
</organism>
<evidence type="ECO:0000313" key="8">
    <source>
        <dbReference type="Proteomes" id="UP000186308"/>
    </source>
</evidence>
<dbReference type="SMART" id="SM01230">
    <property type="entry name" value="Gln-synt_C"/>
    <property type="match status" value="1"/>
</dbReference>
<evidence type="ECO:0000256" key="2">
    <source>
        <dbReference type="ARBA" id="ARBA00022598"/>
    </source>
</evidence>
<evidence type="ECO:0000313" key="7">
    <source>
        <dbReference type="EMBL" id="SIQ57009.1"/>
    </source>
</evidence>
<dbReference type="PANTHER" id="PTHR43785">
    <property type="entry name" value="GAMMA-GLUTAMYLPUTRESCINE SYNTHETASE"/>
    <property type="match status" value="1"/>
</dbReference>